<evidence type="ECO:0008006" key="4">
    <source>
        <dbReference type="Google" id="ProtNLM"/>
    </source>
</evidence>
<evidence type="ECO:0000313" key="2">
    <source>
        <dbReference type="EMBL" id="GAA2474061.1"/>
    </source>
</evidence>
<organism evidence="2 3">
    <name type="scientific">Terrabacter carboxydivorans</name>
    <dbReference type="NCBI Taxonomy" id="619730"/>
    <lineage>
        <taxon>Bacteria</taxon>
        <taxon>Bacillati</taxon>
        <taxon>Actinomycetota</taxon>
        <taxon>Actinomycetes</taxon>
        <taxon>Micrococcales</taxon>
        <taxon>Intrasporangiaceae</taxon>
        <taxon>Terrabacter</taxon>
    </lineage>
</organism>
<dbReference type="Proteomes" id="UP001500730">
    <property type="component" value="Unassembled WGS sequence"/>
</dbReference>
<protein>
    <recommendedName>
        <fullName evidence="4">DUF2254 domain-containing protein</fullName>
    </recommendedName>
</protein>
<feature type="transmembrane region" description="Helical" evidence="1">
    <location>
        <begin position="267"/>
        <end position="286"/>
    </location>
</feature>
<feature type="transmembrane region" description="Helical" evidence="1">
    <location>
        <begin position="151"/>
        <end position="175"/>
    </location>
</feature>
<keyword evidence="1" id="KW-0812">Transmembrane</keyword>
<sequence>MINAAKEFKLSNSEWLRFCDVAELNQRTFQEPIRRTPTISISRRARVQRAMAGAIIAFSPIAVVALAQWLSWSQPKLFENLDVSGVPLDGAIALAALIATINVFTVQLSTTRLPSTVARVAGQPRALLGSYASALTLLGVTAYQPKPRPTIWTVAELLLTGASLAWLAVALVWIFRRTDPAEACKVYVERNLHKWARAGREWGAIQWRAIQLERGLAALPFVETGASELIGHDVARFVAPTRGVLLPSRRLTKAVLRDATFAEGSRLHITSAMGIVVASGVPLAFLRPAGNRALPRGIQKKVRALLAPLPAEPYEDVSTQTISLAALALRSAADGDTRLGEAIAEQSGRVLAIFLAGAQGQRDRYRHRFSSSNPDRASRGGDVFPVAPALRDLFTLLSTTHTAAPGASGVADVLLKLSLNASAAEDQAPTILLGVLAEVDRDAAAADRLCDWYRLAGICALEQRNAMTFQLILDKLERLTNEARVRLAAVRALVALAAASVRLDPEQVEKVWGVIRQIADQDPKAFAREVLQVGAVSLDGGAFPTSLSCAQWFHARTLVATLEERTGLDNVFAESAFAKLNSVRLGDSPTGALEAFRDFTRVVCI</sequence>
<evidence type="ECO:0000313" key="3">
    <source>
        <dbReference type="Proteomes" id="UP001500730"/>
    </source>
</evidence>
<keyword evidence="1" id="KW-1133">Transmembrane helix</keyword>
<feature type="transmembrane region" description="Helical" evidence="1">
    <location>
        <begin position="50"/>
        <end position="70"/>
    </location>
</feature>
<feature type="transmembrane region" description="Helical" evidence="1">
    <location>
        <begin position="126"/>
        <end position="145"/>
    </location>
</feature>
<feature type="transmembrane region" description="Helical" evidence="1">
    <location>
        <begin position="90"/>
        <end position="106"/>
    </location>
</feature>
<comment type="caution">
    <text evidence="2">The sequence shown here is derived from an EMBL/GenBank/DDBJ whole genome shotgun (WGS) entry which is preliminary data.</text>
</comment>
<gene>
    <name evidence="2" type="ORF">GCM10009858_09310</name>
</gene>
<keyword evidence="3" id="KW-1185">Reference proteome</keyword>
<proteinExistence type="predicted"/>
<reference evidence="2 3" key="1">
    <citation type="journal article" date="2019" name="Int. J. Syst. Evol. Microbiol.">
        <title>The Global Catalogue of Microorganisms (GCM) 10K type strain sequencing project: providing services to taxonomists for standard genome sequencing and annotation.</title>
        <authorList>
            <consortium name="The Broad Institute Genomics Platform"/>
            <consortium name="The Broad Institute Genome Sequencing Center for Infectious Disease"/>
            <person name="Wu L."/>
            <person name="Ma J."/>
        </authorList>
    </citation>
    <scope>NUCLEOTIDE SEQUENCE [LARGE SCALE GENOMIC DNA]</scope>
    <source>
        <strain evidence="2 3">JCM 16259</strain>
    </source>
</reference>
<name>A0ABN3L0H0_9MICO</name>
<accession>A0ABN3L0H0</accession>
<evidence type="ECO:0000256" key="1">
    <source>
        <dbReference type="SAM" id="Phobius"/>
    </source>
</evidence>
<keyword evidence="1" id="KW-0472">Membrane</keyword>
<dbReference type="EMBL" id="BAAARE010000003">
    <property type="protein sequence ID" value="GAA2474061.1"/>
    <property type="molecule type" value="Genomic_DNA"/>
</dbReference>